<evidence type="ECO:0000256" key="1">
    <source>
        <dbReference type="SAM" id="MobiDB-lite"/>
    </source>
</evidence>
<protein>
    <submittedName>
        <fullName evidence="2">Uncharacterized protein</fullName>
    </submittedName>
</protein>
<name>A0A3P8WAF6_CYNSE</name>
<reference evidence="2 3" key="1">
    <citation type="journal article" date="2014" name="Nat. Genet.">
        <title>Whole-genome sequence of a flatfish provides insights into ZW sex chromosome evolution and adaptation to a benthic lifestyle.</title>
        <authorList>
            <person name="Chen S."/>
            <person name="Zhang G."/>
            <person name="Shao C."/>
            <person name="Huang Q."/>
            <person name="Liu G."/>
            <person name="Zhang P."/>
            <person name="Song W."/>
            <person name="An N."/>
            <person name="Chalopin D."/>
            <person name="Volff J.N."/>
            <person name="Hong Y."/>
            <person name="Li Q."/>
            <person name="Sha Z."/>
            <person name="Zhou H."/>
            <person name="Xie M."/>
            <person name="Yu Q."/>
            <person name="Liu Y."/>
            <person name="Xiang H."/>
            <person name="Wang N."/>
            <person name="Wu K."/>
            <person name="Yang C."/>
            <person name="Zhou Q."/>
            <person name="Liao X."/>
            <person name="Yang L."/>
            <person name="Hu Q."/>
            <person name="Zhang J."/>
            <person name="Meng L."/>
            <person name="Jin L."/>
            <person name="Tian Y."/>
            <person name="Lian J."/>
            <person name="Yang J."/>
            <person name="Miao G."/>
            <person name="Liu S."/>
            <person name="Liang Z."/>
            <person name="Yan F."/>
            <person name="Li Y."/>
            <person name="Sun B."/>
            <person name="Zhang H."/>
            <person name="Zhang J."/>
            <person name="Zhu Y."/>
            <person name="Du M."/>
            <person name="Zhao Y."/>
            <person name="Schartl M."/>
            <person name="Tang Q."/>
            <person name="Wang J."/>
        </authorList>
    </citation>
    <scope>NUCLEOTIDE SEQUENCE</scope>
</reference>
<dbReference type="GeneTree" id="ENSGT01150000287523"/>
<dbReference type="Proteomes" id="UP000265120">
    <property type="component" value="Chromosome 18"/>
</dbReference>
<organism evidence="2 3">
    <name type="scientific">Cynoglossus semilaevis</name>
    <name type="common">Tongue sole</name>
    <dbReference type="NCBI Taxonomy" id="244447"/>
    <lineage>
        <taxon>Eukaryota</taxon>
        <taxon>Metazoa</taxon>
        <taxon>Chordata</taxon>
        <taxon>Craniata</taxon>
        <taxon>Vertebrata</taxon>
        <taxon>Euteleostomi</taxon>
        <taxon>Actinopterygii</taxon>
        <taxon>Neopterygii</taxon>
        <taxon>Teleostei</taxon>
        <taxon>Neoteleostei</taxon>
        <taxon>Acanthomorphata</taxon>
        <taxon>Carangaria</taxon>
        <taxon>Pleuronectiformes</taxon>
        <taxon>Pleuronectoidei</taxon>
        <taxon>Cynoglossidae</taxon>
        <taxon>Cynoglossinae</taxon>
        <taxon>Cynoglossus</taxon>
    </lineage>
</organism>
<reference evidence="2" key="3">
    <citation type="submission" date="2025-09" db="UniProtKB">
        <authorList>
            <consortium name="Ensembl"/>
        </authorList>
    </citation>
    <scope>IDENTIFICATION</scope>
</reference>
<evidence type="ECO:0000313" key="3">
    <source>
        <dbReference type="Proteomes" id="UP000265120"/>
    </source>
</evidence>
<reference evidence="2" key="2">
    <citation type="submission" date="2025-08" db="UniProtKB">
        <authorList>
            <consortium name="Ensembl"/>
        </authorList>
    </citation>
    <scope>IDENTIFICATION</scope>
</reference>
<feature type="compositionally biased region" description="Basic and acidic residues" evidence="1">
    <location>
        <begin position="60"/>
        <end position="74"/>
    </location>
</feature>
<accession>A0A3P8WAF6</accession>
<feature type="region of interest" description="Disordered" evidence="1">
    <location>
        <begin position="1"/>
        <end position="25"/>
    </location>
</feature>
<dbReference type="AlphaFoldDB" id="A0A3P8WAF6"/>
<dbReference type="STRING" id="244447.ENSCSEP00000021565"/>
<sequence length="110" mass="11922">LHEYTEKKRKKKTLQGPQANVGDGEDAVVAHVVAAWLSRVADEVLALITPHPLGRHHEHHHPEDKDHGQPDPSKDSGVFVDTTEEGTGDSKGSVNKSSGKGCLMELLIFA</sequence>
<keyword evidence="3" id="KW-1185">Reference proteome</keyword>
<feature type="region of interest" description="Disordered" evidence="1">
    <location>
        <begin position="51"/>
        <end position="98"/>
    </location>
</feature>
<proteinExistence type="predicted"/>
<dbReference type="InParanoid" id="A0A3P8WAF6"/>
<dbReference type="Ensembl" id="ENSCSET00000021840.1">
    <property type="protein sequence ID" value="ENSCSEP00000021565.1"/>
    <property type="gene ID" value="ENSCSEG00000013760.1"/>
</dbReference>
<evidence type="ECO:0000313" key="2">
    <source>
        <dbReference type="Ensembl" id="ENSCSEP00000021565.1"/>
    </source>
</evidence>